<gene>
    <name evidence="6" type="primary">ald_4</name>
    <name evidence="6" type="ORF">DSM112329_03412</name>
</gene>
<dbReference type="EC" id="1.2.99.10" evidence="6"/>
<protein>
    <submittedName>
        <fullName evidence="6">4,4'-diapolycopene aldehyde oxidase</fullName>
        <ecNumber evidence="6">1.2.99.10</ecNumber>
    </submittedName>
</protein>
<dbReference type="Gene3D" id="3.40.309.10">
    <property type="entry name" value="Aldehyde Dehydrogenase, Chain A, domain 2"/>
    <property type="match status" value="1"/>
</dbReference>
<dbReference type="KEGG" id="parq:DSM112329_03412"/>
<dbReference type="Gene3D" id="3.40.605.10">
    <property type="entry name" value="Aldehyde Dehydrogenase, Chain A, domain 1"/>
    <property type="match status" value="1"/>
</dbReference>
<dbReference type="GO" id="GO:0016620">
    <property type="term" value="F:oxidoreductase activity, acting on the aldehyde or oxo group of donors, NAD or NADP as acceptor"/>
    <property type="evidence" value="ECO:0007669"/>
    <property type="project" value="InterPro"/>
</dbReference>
<dbReference type="CDD" id="cd07099">
    <property type="entry name" value="ALDH_DDALDH"/>
    <property type="match status" value="1"/>
</dbReference>
<dbReference type="EMBL" id="CP114014">
    <property type="protein sequence ID" value="XAY06541.1"/>
    <property type="molecule type" value="Genomic_DNA"/>
</dbReference>
<dbReference type="SUPFAM" id="SSF53720">
    <property type="entry name" value="ALDH-like"/>
    <property type="match status" value="1"/>
</dbReference>
<dbReference type="FunFam" id="3.40.309.10:FF:000009">
    <property type="entry name" value="Aldehyde dehydrogenase A"/>
    <property type="match status" value="1"/>
</dbReference>
<evidence type="ECO:0000256" key="4">
    <source>
        <dbReference type="RuleBase" id="RU003345"/>
    </source>
</evidence>
<evidence type="ECO:0000256" key="2">
    <source>
        <dbReference type="ARBA" id="ARBA00023002"/>
    </source>
</evidence>
<dbReference type="InterPro" id="IPR015590">
    <property type="entry name" value="Aldehyde_DH_dom"/>
</dbReference>
<dbReference type="AlphaFoldDB" id="A0AAU7AY27"/>
<dbReference type="InterPro" id="IPR029510">
    <property type="entry name" value="Ald_DH_CS_GLU"/>
</dbReference>
<feature type="active site" evidence="3">
    <location>
        <position position="241"/>
    </location>
</feature>
<name>A0AAU7AY27_9ACTN</name>
<evidence type="ECO:0000256" key="3">
    <source>
        <dbReference type="PROSITE-ProRule" id="PRU10007"/>
    </source>
</evidence>
<dbReference type="InterPro" id="IPR016162">
    <property type="entry name" value="Ald_DH_N"/>
</dbReference>
<proteinExistence type="inferred from homology"/>
<dbReference type="PROSITE" id="PS00687">
    <property type="entry name" value="ALDEHYDE_DEHYDR_GLU"/>
    <property type="match status" value="1"/>
</dbReference>
<evidence type="ECO:0000313" key="6">
    <source>
        <dbReference type="EMBL" id="XAY06541.1"/>
    </source>
</evidence>
<dbReference type="RefSeq" id="WP_354697772.1">
    <property type="nucleotide sequence ID" value="NZ_CP114014.1"/>
</dbReference>
<evidence type="ECO:0000256" key="1">
    <source>
        <dbReference type="ARBA" id="ARBA00009986"/>
    </source>
</evidence>
<dbReference type="PANTHER" id="PTHR11699">
    <property type="entry name" value="ALDEHYDE DEHYDROGENASE-RELATED"/>
    <property type="match status" value="1"/>
</dbReference>
<comment type="similarity">
    <text evidence="1 4">Belongs to the aldehyde dehydrogenase family.</text>
</comment>
<evidence type="ECO:0000259" key="5">
    <source>
        <dbReference type="Pfam" id="PF00171"/>
    </source>
</evidence>
<keyword evidence="2 4" id="KW-0560">Oxidoreductase</keyword>
<reference evidence="6" key="1">
    <citation type="submission" date="2022-12" db="EMBL/GenBank/DDBJ databases">
        <title>Paraconexibacter alkalitolerans sp. nov. and Baekduia alba sp. nov., isolated from soil and emended description of the genera Paraconexibacter (Chun et al., 2020) and Baekduia (An et al., 2020).</title>
        <authorList>
            <person name="Vieira S."/>
            <person name="Huber K.J."/>
            <person name="Geppert A."/>
            <person name="Wolf J."/>
            <person name="Neumann-Schaal M."/>
            <person name="Muesken M."/>
            <person name="Overmann J."/>
        </authorList>
    </citation>
    <scope>NUCLEOTIDE SEQUENCE</scope>
    <source>
        <strain evidence="6">AEG42_29</strain>
    </source>
</reference>
<organism evidence="6">
    <name type="scientific">Paraconexibacter sp. AEG42_29</name>
    <dbReference type="NCBI Taxonomy" id="2997339"/>
    <lineage>
        <taxon>Bacteria</taxon>
        <taxon>Bacillati</taxon>
        <taxon>Actinomycetota</taxon>
        <taxon>Thermoleophilia</taxon>
        <taxon>Solirubrobacterales</taxon>
        <taxon>Paraconexibacteraceae</taxon>
        <taxon>Paraconexibacter</taxon>
    </lineage>
</organism>
<dbReference type="InterPro" id="IPR016161">
    <property type="entry name" value="Ald_DH/histidinol_DH"/>
</dbReference>
<sequence length="509" mass="54801">MTSLAETDLQPATFDVRAPSDARTITALPDRSADEVAQICGELRAAQAEWEALGPDGRGRHLLRLRDWILDNETHLVDVLQSETGKVRQDAGFEIAGSADVISYYVKHAGRFLADEHPRPHGLLTLSKKFTIARRPYPLVGVISPWNFPLLVPTVDAVPALMAGAAVALKPSEMTPLSLVELGRGWQEIGAPDVLRVITGTGSTGAAVVDHVDYLQFTGSTRTGRKIAARAGERLIPCSLELGGKDAMIVLEDANVERAVNGAIWGGFFNSGQVCTSVERVYVHEAVYDEFVAGVAAKAGALRHGPDTVAGDSDVGAMATDNQVGIVEAHVADALARGARALTGGGRGHASGSWFQPTVLVDVDHSMRCMREETFGPTLPVMKVKDAEEALRLANDSDYGLSASVWTRDSARGEALARRVEAGAVNVNDMYTNVFSPPVPMSGWHDSGVGFRFGGAAGMTRYCRTQSISTARLPMRNELLWYPYSKPKSRLAARVVRFAVGRGKRRFRA</sequence>
<dbReference type="Pfam" id="PF00171">
    <property type="entry name" value="Aldedh"/>
    <property type="match status" value="1"/>
</dbReference>
<accession>A0AAU7AY27</accession>
<dbReference type="InterPro" id="IPR016163">
    <property type="entry name" value="Ald_DH_C"/>
</dbReference>
<feature type="domain" description="Aldehyde dehydrogenase" evidence="5">
    <location>
        <begin position="12"/>
        <end position="468"/>
    </location>
</feature>